<proteinExistence type="inferred from homology"/>
<gene>
    <name evidence="6" type="ORF">D1614_14485</name>
</gene>
<keyword evidence="3 6" id="KW-0808">Transferase</keyword>
<evidence type="ECO:0000256" key="3">
    <source>
        <dbReference type="ARBA" id="ARBA00022679"/>
    </source>
</evidence>
<dbReference type="InterPro" id="IPR029028">
    <property type="entry name" value="Alpha/beta_knot_MTases"/>
</dbReference>
<dbReference type="SUPFAM" id="SSF75217">
    <property type="entry name" value="alpha/beta knot"/>
    <property type="match status" value="1"/>
</dbReference>
<dbReference type="Gene3D" id="3.30.1330.30">
    <property type="match status" value="1"/>
</dbReference>
<comment type="caution">
    <text evidence="6">The sequence shown here is derived from an EMBL/GenBank/DDBJ whole genome shotgun (WGS) entry which is preliminary data.</text>
</comment>
<keyword evidence="2 6" id="KW-0489">Methyltransferase</keyword>
<dbReference type="CDD" id="cd18109">
    <property type="entry name" value="SpoU-like_RNA-MTase"/>
    <property type="match status" value="1"/>
</dbReference>
<evidence type="ECO:0000259" key="5">
    <source>
        <dbReference type="Pfam" id="PF22435"/>
    </source>
</evidence>
<evidence type="ECO:0000259" key="4">
    <source>
        <dbReference type="Pfam" id="PF00588"/>
    </source>
</evidence>
<dbReference type="InterPro" id="IPR053888">
    <property type="entry name" value="MRM3-like_sub_bind"/>
</dbReference>
<dbReference type="AlphaFoldDB" id="A0A399SZK7"/>
<dbReference type="EMBL" id="QWGR01000008">
    <property type="protein sequence ID" value="RIJ47461.1"/>
    <property type="molecule type" value="Genomic_DNA"/>
</dbReference>
<keyword evidence="7" id="KW-1185">Reference proteome</keyword>
<dbReference type="GO" id="GO:0003723">
    <property type="term" value="F:RNA binding"/>
    <property type="evidence" value="ECO:0007669"/>
    <property type="project" value="InterPro"/>
</dbReference>
<comment type="similarity">
    <text evidence="1">Belongs to the class IV-like SAM-binding methyltransferase superfamily. RNA methyltransferase TrmH family.</text>
</comment>
<sequence length="257" mass="28198">MISKSKIKQLSSLAIKKYRNSAGLFLVEGDKMVLELAKSHIGIAELIVTGEFEQSVHNHGLRAETITLVSKDELKKVSLLKTPQNSLAVCRIPEQKPLPETLSDDLTLYLDGIQDPGNMGTIIRICDWFGIRNIFCSAETVDPYNPKVIQASMGSFARVSVTECDFMQFRTIAQNSGACIYGTFMEGSNVYTENLSKKSVLVMGNEGNGISDAIKNAVDQKISIPNFSENEHKAESLNVSVATAILCSEFKRSVGRV</sequence>
<feature type="domain" description="MRM3-like substrate binding" evidence="5">
    <location>
        <begin position="5"/>
        <end position="88"/>
    </location>
</feature>
<feature type="domain" description="tRNA/rRNA methyltransferase SpoU type" evidence="4">
    <location>
        <begin position="106"/>
        <end position="247"/>
    </location>
</feature>
<dbReference type="PANTHER" id="PTHR43191:SF2">
    <property type="entry name" value="RRNA METHYLTRANSFERASE 3, MITOCHONDRIAL"/>
    <property type="match status" value="1"/>
</dbReference>
<protein>
    <submittedName>
        <fullName evidence="6">RNA methyltransferase</fullName>
    </submittedName>
</protein>
<evidence type="ECO:0000256" key="1">
    <source>
        <dbReference type="ARBA" id="ARBA00007228"/>
    </source>
</evidence>
<dbReference type="InterPro" id="IPR001537">
    <property type="entry name" value="SpoU_MeTrfase"/>
</dbReference>
<dbReference type="InterPro" id="IPR029026">
    <property type="entry name" value="tRNA_m1G_MTases_N"/>
</dbReference>
<dbReference type="OrthoDB" id="9785673at2"/>
<evidence type="ECO:0000256" key="2">
    <source>
        <dbReference type="ARBA" id="ARBA00022603"/>
    </source>
</evidence>
<dbReference type="Pfam" id="PF22435">
    <property type="entry name" value="MRM3-like_sub_bind"/>
    <property type="match status" value="1"/>
</dbReference>
<dbReference type="Pfam" id="PF00588">
    <property type="entry name" value="SpoU_methylase"/>
    <property type="match status" value="1"/>
</dbReference>
<dbReference type="Gene3D" id="3.40.1280.10">
    <property type="match status" value="1"/>
</dbReference>
<dbReference type="InterPro" id="IPR029064">
    <property type="entry name" value="Ribosomal_eL30-like_sf"/>
</dbReference>
<dbReference type="GO" id="GO:0032259">
    <property type="term" value="P:methylation"/>
    <property type="evidence" value="ECO:0007669"/>
    <property type="project" value="UniProtKB-KW"/>
</dbReference>
<evidence type="ECO:0000313" key="6">
    <source>
        <dbReference type="EMBL" id="RIJ47461.1"/>
    </source>
</evidence>
<dbReference type="InterPro" id="IPR051259">
    <property type="entry name" value="rRNA_Methyltransferase"/>
</dbReference>
<dbReference type="GO" id="GO:0008173">
    <property type="term" value="F:RNA methyltransferase activity"/>
    <property type="evidence" value="ECO:0007669"/>
    <property type="project" value="InterPro"/>
</dbReference>
<dbReference type="SUPFAM" id="SSF55315">
    <property type="entry name" value="L30e-like"/>
    <property type="match status" value="1"/>
</dbReference>
<dbReference type="GO" id="GO:0006396">
    <property type="term" value="P:RNA processing"/>
    <property type="evidence" value="ECO:0007669"/>
    <property type="project" value="InterPro"/>
</dbReference>
<organism evidence="6 7">
    <name type="scientific">Maribellus luteus</name>
    <dbReference type="NCBI Taxonomy" id="2305463"/>
    <lineage>
        <taxon>Bacteria</taxon>
        <taxon>Pseudomonadati</taxon>
        <taxon>Bacteroidota</taxon>
        <taxon>Bacteroidia</taxon>
        <taxon>Marinilabiliales</taxon>
        <taxon>Prolixibacteraceae</taxon>
        <taxon>Maribellus</taxon>
    </lineage>
</organism>
<name>A0A399SZK7_9BACT</name>
<evidence type="ECO:0000313" key="7">
    <source>
        <dbReference type="Proteomes" id="UP000265926"/>
    </source>
</evidence>
<reference evidence="6 7" key="1">
    <citation type="submission" date="2018-08" db="EMBL/GenBank/DDBJ databases">
        <title>Pallidiluteibacterium maritimus gen. nov., sp. nov., isolated from coastal sediment.</title>
        <authorList>
            <person name="Zhou L.Y."/>
        </authorList>
    </citation>
    <scope>NUCLEOTIDE SEQUENCE [LARGE SCALE GENOMIC DNA]</scope>
    <source>
        <strain evidence="6 7">XSD2</strain>
    </source>
</reference>
<dbReference type="PANTHER" id="PTHR43191">
    <property type="entry name" value="RRNA METHYLTRANSFERASE 3"/>
    <property type="match status" value="1"/>
</dbReference>
<dbReference type="Proteomes" id="UP000265926">
    <property type="component" value="Unassembled WGS sequence"/>
</dbReference>
<accession>A0A399SZK7</accession>